<dbReference type="Proteomes" id="UP000477311">
    <property type="component" value="Unassembled WGS sequence"/>
</dbReference>
<sequence length="330" mass="35606">MKAAFIRRTGPPEVIEYGELPDPTPGPHQCLVRVRAVDVNPIDTYIRSGAVPAVPAFPWIPGRDLAGDVVAVGSEVRRFKPGDRVWATGQGFGGRPGTFVELAAVDEEWLHPIPEGLSYETIVALSLVGVTAYLALFDRARLAPGETVVICGAGGAVGSLAVQMARLTGARVVALAGNAAKVAACRELGADLALDYHDPRAVEAIRKFAPEGVHVWVETGRNPDFDRMVSLLRLRGRMVVFAGRDARPPFPVGPFYVKDLTLYGFAMFNFSAMELRPAAEAITKWAAEGRLQVRIAHVLPLAEAARAHRLQEESTLKGSADWFGKIVLKP</sequence>
<protein>
    <submittedName>
        <fullName evidence="3">NADPH:quinone reductase</fullName>
    </submittedName>
</protein>
<organism evidence="3 4">
    <name type="scientific">Limisphaera ngatamarikiensis</name>
    <dbReference type="NCBI Taxonomy" id="1324935"/>
    <lineage>
        <taxon>Bacteria</taxon>
        <taxon>Pseudomonadati</taxon>
        <taxon>Verrucomicrobiota</taxon>
        <taxon>Verrucomicrobiia</taxon>
        <taxon>Limisphaerales</taxon>
        <taxon>Limisphaeraceae</taxon>
        <taxon>Limisphaera</taxon>
    </lineage>
</organism>
<evidence type="ECO:0000313" key="3">
    <source>
        <dbReference type="EMBL" id="NGO38592.1"/>
    </source>
</evidence>
<dbReference type="InterPro" id="IPR013154">
    <property type="entry name" value="ADH-like_N"/>
</dbReference>
<evidence type="ECO:0000313" key="4">
    <source>
        <dbReference type="Proteomes" id="UP000477311"/>
    </source>
</evidence>
<dbReference type="EMBL" id="JAAKYA010000023">
    <property type="protein sequence ID" value="NGO38592.1"/>
    <property type="molecule type" value="Genomic_DNA"/>
</dbReference>
<dbReference type="GO" id="GO:0016491">
    <property type="term" value="F:oxidoreductase activity"/>
    <property type="evidence" value="ECO:0007669"/>
    <property type="project" value="InterPro"/>
</dbReference>
<dbReference type="InterPro" id="IPR036291">
    <property type="entry name" value="NAD(P)-bd_dom_sf"/>
</dbReference>
<reference evidence="3 4" key="1">
    <citation type="submission" date="2020-02" db="EMBL/GenBank/DDBJ databases">
        <title>Draft genome sequence of Limisphaera ngatamarikiensis NGM72.4T, a thermophilic Verrucomicrobia grouped in subdivision 3.</title>
        <authorList>
            <person name="Carere C.R."/>
            <person name="Steen J."/>
            <person name="Hugenholtz P."/>
            <person name="Stott M.B."/>
        </authorList>
    </citation>
    <scope>NUCLEOTIDE SEQUENCE [LARGE SCALE GENOMIC DNA]</scope>
    <source>
        <strain evidence="3 4">NGM72.4</strain>
    </source>
</reference>
<dbReference type="InterPro" id="IPR011032">
    <property type="entry name" value="GroES-like_sf"/>
</dbReference>
<keyword evidence="1" id="KW-0521">NADP</keyword>
<comment type="caution">
    <text evidence="3">The sequence shown here is derived from an EMBL/GenBank/DDBJ whole genome shotgun (WGS) entry which is preliminary data.</text>
</comment>
<keyword evidence="4" id="KW-1185">Reference proteome</keyword>
<dbReference type="RefSeq" id="WP_165106143.1">
    <property type="nucleotide sequence ID" value="NZ_JAAKYA010000023.1"/>
</dbReference>
<dbReference type="CDD" id="cd08253">
    <property type="entry name" value="zeta_crystallin"/>
    <property type="match status" value="1"/>
</dbReference>
<dbReference type="PANTHER" id="PTHR44154:SF1">
    <property type="entry name" value="QUINONE OXIDOREDUCTASE"/>
    <property type="match status" value="1"/>
</dbReference>
<dbReference type="PANTHER" id="PTHR44154">
    <property type="entry name" value="QUINONE OXIDOREDUCTASE"/>
    <property type="match status" value="1"/>
</dbReference>
<dbReference type="SUPFAM" id="SSF51735">
    <property type="entry name" value="NAD(P)-binding Rossmann-fold domains"/>
    <property type="match status" value="1"/>
</dbReference>
<evidence type="ECO:0000259" key="2">
    <source>
        <dbReference type="SMART" id="SM00829"/>
    </source>
</evidence>
<dbReference type="InterPro" id="IPR020843">
    <property type="entry name" value="ER"/>
</dbReference>
<proteinExistence type="predicted"/>
<dbReference type="Pfam" id="PF00107">
    <property type="entry name" value="ADH_zinc_N"/>
    <property type="match status" value="1"/>
</dbReference>
<dbReference type="SMART" id="SM00829">
    <property type="entry name" value="PKS_ER"/>
    <property type="match status" value="1"/>
</dbReference>
<accession>A0A6M1RV22</accession>
<dbReference type="Gene3D" id="3.40.50.720">
    <property type="entry name" value="NAD(P)-binding Rossmann-like Domain"/>
    <property type="match status" value="1"/>
</dbReference>
<dbReference type="Pfam" id="PF08240">
    <property type="entry name" value="ADH_N"/>
    <property type="match status" value="1"/>
</dbReference>
<name>A0A6M1RV22_9BACT</name>
<evidence type="ECO:0000256" key="1">
    <source>
        <dbReference type="ARBA" id="ARBA00022857"/>
    </source>
</evidence>
<dbReference type="InterPro" id="IPR051603">
    <property type="entry name" value="Zinc-ADH_QOR/CCCR"/>
</dbReference>
<feature type="domain" description="Enoyl reductase (ER)" evidence="2">
    <location>
        <begin position="10"/>
        <end position="328"/>
    </location>
</feature>
<gene>
    <name evidence="3" type="ORF">G4L39_04145</name>
</gene>
<dbReference type="SUPFAM" id="SSF50129">
    <property type="entry name" value="GroES-like"/>
    <property type="match status" value="1"/>
</dbReference>
<dbReference type="AlphaFoldDB" id="A0A6M1RV22"/>
<dbReference type="Gene3D" id="3.90.180.10">
    <property type="entry name" value="Medium-chain alcohol dehydrogenases, catalytic domain"/>
    <property type="match status" value="1"/>
</dbReference>
<dbReference type="InterPro" id="IPR013149">
    <property type="entry name" value="ADH-like_C"/>
</dbReference>